<protein>
    <recommendedName>
        <fullName evidence="6">5'-3' exonuclease</fullName>
    </recommendedName>
</protein>
<gene>
    <name evidence="8" type="ORF">FB473_001390</name>
</gene>
<dbReference type="InterPro" id="IPR020045">
    <property type="entry name" value="DNA_polI_H3TH"/>
</dbReference>
<dbReference type="SUPFAM" id="SSF47807">
    <property type="entry name" value="5' to 3' exonuclease, C-terminal subdomain"/>
    <property type="match status" value="1"/>
</dbReference>
<comment type="function">
    <text evidence="5">5'-3' exonuclease acting preferentially on double-stranded DNA.</text>
</comment>
<dbReference type="Pfam" id="PF01367">
    <property type="entry name" value="5_3_exonuc"/>
    <property type="match status" value="1"/>
</dbReference>
<dbReference type="Gene3D" id="1.10.150.20">
    <property type="entry name" value="5' to 3' exonuclease, C-terminal subdomain"/>
    <property type="match status" value="1"/>
</dbReference>
<sequence>MPTLIVDTASLYFRAYFGVPTSLQDPRGRPVNAVYGLLDMLARLIVQYNPGGLVCAWDDDWRPRWRVDLVASYKAHRVASSPSGPQTEIVDDALAVQVPWIRACLEATGLRVVGAPGFEADDVLGTLSRRWGPQGRPVIVVTGDRDLFQLVGDHVRVAYAGRGVAHNELVDDSWLLAKYGVLGRQYADFATLRGDPSDGLPGVTGIGEKTAAGLLAAYGDLDGILAAALNPSSAMTASVRKRLTASVDYLQAARPVVATAEVPLPDLDPGIGQGRADLARCSRLAAEYGVRGPMGRLLAALGEPELPRPD</sequence>
<comment type="caution">
    <text evidence="8">The sequence shown here is derived from an EMBL/GenBank/DDBJ whole genome shotgun (WGS) entry which is preliminary data.</text>
</comment>
<evidence type="ECO:0000259" key="7">
    <source>
        <dbReference type="SMART" id="SM00475"/>
    </source>
</evidence>
<accession>A0ABX0SI58</accession>
<proteinExistence type="predicted"/>
<evidence type="ECO:0000256" key="1">
    <source>
        <dbReference type="ARBA" id="ARBA00022722"/>
    </source>
</evidence>
<keyword evidence="2" id="KW-0378">Hydrolase</keyword>
<keyword evidence="3 8" id="KW-0269">Exonuclease</keyword>
<keyword evidence="1" id="KW-0540">Nuclease</keyword>
<dbReference type="SMART" id="SM00279">
    <property type="entry name" value="HhH2"/>
    <property type="match status" value="1"/>
</dbReference>
<dbReference type="InterPro" id="IPR029060">
    <property type="entry name" value="PIN-like_dom_sf"/>
</dbReference>
<dbReference type="CDD" id="cd09898">
    <property type="entry name" value="H3TH_53EXO"/>
    <property type="match status" value="1"/>
</dbReference>
<dbReference type="SMART" id="SM00475">
    <property type="entry name" value="53EXOc"/>
    <property type="match status" value="1"/>
</dbReference>
<dbReference type="InterPro" id="IPR002421">
    <property type="entry name" value="5-3_exonuclease"/>
</dbReference>
<evidence type="ECO:0000256" key="6">
    <source>
        <dbReference type="ARBA" id="ARBA00050026"/>
    </source>
</evidence>
<evidence type="ECO:0000256" key="2">
    <source>
        <dbReference type="ARBA" id="ARBA00022801"/>
    </source>
</evidence>
<evidence type="ECO:0000313" key="8">
    <source>
        <dbReference type="EMBL" id="NIH56745.1"/>
    </source>
</evidence>
<keyword evidence="9" id="KW-1185">Reference proteome</keyword>
<dbReference type="InterPro" id="IPR020046">
    <property type="entry name" value="5-3_exonucl_a-hlix_arch_N"/>
</dbReference>
<dbReference type="CDD" id="cd09859">
    <property type="entry name" value="PIN_53EXO"/>
    <property type="match status" value="1"/>
</dbReference>
<dbReference type="SUPFAM" id="SSF88723">
    <property type="entry name" value="PIN domain-like"/>
    <property type="match status" value="1"/>
</dbReference>
<evidence type="ECO:0000256" key="4">
    <source>
        <dbReference type="ARBA" id="ARBA00023125"/>
    </source>
</evidence>
<dbReference type="RefSeq" id="WP_167165910.1">
    <property type="nucleotide sequence ID" value="NZ_BAAAOO010000015.1"/>
</dbReference>
<dbReference type="PANTHER" id="PTHR42646:SF2">
    <property type="entry name" value="5'-3' EXONUCLEASE FAMILY PROTEIN"/>
    <property type="match status" value="1"/>
</dbReference>
<dbReference type="Proteomes" id="UP000749311">
    <property type="component" value="Unassembled WGS sequence"/>
</dbReference>
<dbReference type="EMBL" id="JAAMOZ010000001">
    <property type="protein sequence ID" value="NIH56745.1"/>
    <property type="molecule type" value="Genomic_DNA"/>
</dbReference>
<dbReference type="PANTHER" id="PTHR42646">
    <property type="entry name" value="FLAP ENDONUCLEASE XNI"/>
    <property type="match status" value="1"/>
</dbReference>
<dbReference type="Pfam" id="PF02739">
    <property type="entry name" value="5_3_exonuc_N"/>
    <property type="match status" value="1"/>
</dbReference>
<feature type="domain" description="5'-3' exonuclease" evidence="7">
    <location>
        <begin position="1"/>
        <end position="272"/>
    </location>
</feature>
<reference evidence="8 9" key="1">
    <citation type="submission" date="2020-02" db="EMBL/GenBank/DDBJ databases">
        <title>Sequencing the genomes of 1000 actinobacteria strains.</title>
        <authorList>
            <person name="Klenk H.-P."/>
        </authorList>
    </citation>
    <scope>NUCLEOTIDE SEQUENCE [LARGE SCALE GENOMIC DNA]</scope>
    <source>
        <strain evidence="8 9">DSM 19609</strain>
    </source>
</reference>
<dbReference type="InterPro" id="IPR038969">
    <property type="entry name" value="FEN"/>
</dbReference>
<name>A0ABX0SI58_9ACTN</name>
<keyword evidence="4" id="KW-0238">DNA-binding</keyword>
<organism evidence="8 9">
    <name type="scientific">Brooklawnia cerclae</name>
    <dbReference type="NCBI Taxonomy" id="349934"/>
    <lineage>
        <taxon>Bacteria</taxon>
        <taxon>Bacillati</taxon>
        <taxon>Actinomycetota</taxon>
        <taxon>Actinomycetes</taxon>
        <taxon>Propionibacteriales</taxon>
        <taxon>Propionibacteriaceae</taxon>
        <taxon>Brooklawnia</taxon>
    </lineage>
</organism>
<dbReference type="Gene3D" id="3.40.50.1010">
    <property type="entry name" value="5'-nuclease"/>
    <property type="match status" value="1"/>
</dbReference>
<dbReference type="InterPro" id="IPR036279">
    <property type="entry name" value="5-3_exonuclease_C_sf"/>
</dbReference>
<dbReference type="InterPro" id="IPR008918">
    <property type="entry name" value="HhH2"/>
</dbReference>
<dbReference type="GO" id="GO:0004527">
    <property type="term" value="F:exonuclease activity"/>
    <property type="evidence" value="ECO:0007669"/>
    <property type="project" value="UniProtKB-KW"/>
</dbReference>
<evidence type="ECO:0000256" key="3">
    <source>
        <dbReference type="ARBA" id="ARBA00022839"/>
    </source>
</evidence>
<evidence type="ECO:0000313" key="9">
    <source>
        <dbReference type="Proteomes" id="UP000749311"/>
    </source>
</evidence>
<evidence type="ECO:0000256" key="5">
    <source>
        <dbReference type="ARBA" id="ARBA00049957"/>
    </source>
</evidence>